<keyword evidence="4" id="KW-1185">Reference proteome</keyword>
<reference evidence="4" key="1">
    <citation type="journal article" date="2019" name="Int. J. Syst. Evol. Microbiol.">
        <title>The Global Catalogue of Microorganisms (GCM) 10K type strain sequencing project: providing services to taxonomists for standard genome sequencing and annotation.</title>
        <authorList>
            <consortium name="The Broad Institute Genomics Platform"/>
            <consortium name="The Broad Institute Genome Sequencing Center for Infectious Disease"/>
            <person name="Wu L."/>
            <person name="Ma J."/>
        </authorList>
    </citation>
    <scope>NUCLEOTIDE SEQUENCE [LARGE SCALE GENOMIC DNA]</scope>
    <source>
        <strain evidence="4">JCM 16548</strain>
    </source>
</reference>
<organism evidence="3 4">
    <name type="scientific">Microlunatus aurantiacus</name>
    <dbReference type="NCBI Taxonomy" id="446786"/>
    <lineage>
        <taxon>Bacteria</taxon>
        <taxon>Bacillati</taxon>
        <taxon>Actinomycetota</taxon>
        <taxon>Actinomycetes</taxon>
        <taxon>Propionibacteriales</taxon>
        <taxon>Propionibacteriaceae</taxon>
        <taxon>Microlunatus</taxon>
    </lineage>
</organism>
<gene>
    <name evidence="3" type="ORF">GCM10022204_16080</name>
</gene>
<sequence>MTVTVHTSYIHPLREPGGEVALLGGKGASLVRLTEAGFPVPDGFCLTTDAYAAFVAGNGLGPVIGQLTRRLDPQDAAALERVSSIITTGFEAGDVPSSVVNQLREGYAGLGFGRVAVRSSATAEDLPSGSFAGQQESFLDIGDIGALVDAVRGCWASAWSPRALAYRARQGVTADVSVAVVVQRMINAQASGVMFTVDPVTGLDSALTINAAWGLGEAVVGGDVTPDTVVVDRRSGRVTKQRTAAKTVMTVRTAGGTALAPVPEKLRHRSSLPKTQAVRLARLGRRIEALFQQPMDIEWCRVEDELFILQARPVTTGRRGDPWNDSYRGDFLWTNTNVGEAIPDVMTPASWSMVQVFLSDAMATASIPPYVGYGRIAGHIYLNVSVMKALSGIVGVNERSFRTLTEEVFGHLPDDVEIPPVPARWSRVVTSVVPVALHVLSEARRDVRRLDSYLAAHPELCARRRTEIAGTDDPRKLAGLWSATLEPEFHKASLMLSAATRSSGASFVTTRKRLLEMVGPAGANAVTAGLSGAGRLASLDLLEGLDLLDAGAIDEATFNQRYGHRGPHEFEISLPRSGEDPTWLARQRAERSPDIAAGLATRQRQQAQIRELAWIRLNHRFPVQAWLLRRQVDQWGRIARNRELARSEVIRYFWVLRAFAVRAGELTGLGDDIFFLDLTEILEALGGDVLDRGEIAHRRRVHAEYAALPPLPGLVRGRFDPFAWAKDPSARVDPRTVTAHDAAAGADPVGVAASVSGFPGSAGLVEGTARVILDPADGARLQPGDVLVTNVTNVGWTPLFPRAAAVVTDVGAPLSHAAIVARELGIPAVVGCGRATEVIADGDTVRVDGSAGLVQVLRP</sequence>
<dbReference type="InterPro" id="IPR051549">
    <property type="entry name" value="PEP_Utilizing_Enz"/>
</dbReference>
<feature type="domain" description="Pyruvate phosphate dikinase AMP/ATP-binding" evidence="2">
    <location>
        <begin position="21"/>
        <end position="319"/>
    </location>
</feature>
<dbReference type="SUPFAM" id="SSF52009">
    <property type="entry name" value="Phosphohistidine domain"/>
    <property type="match status" value="1"/>
</dbReference>
<dbReference type="InterPro" id="IPR002192">
    <property type="entry name" value="PPDK_AMP/ATP-bd"/>
</dbReference>
<evidence type="ECO:0000313" key="3">
    <source>
        <dbReference type="EMBL" id="GAA3700166.1"/>
    </source>
</evidence>
<dbReference type="Pfam" id="PF00391">
    <property type="entry name" value="PEP-utilizers"/>
    <property type="match status" value="1"/>
</dbReference>
<evidence type="ECO:0000313" key="4">
    <source>
        <dbReference type="Proteomes" id="UP001500051"/>
    </source>
</evidence>
<dbReference type="RefSeq" id="WP_344811805.1">
    <property type="nucleotide sequence ID" value="NZ_BAAAYX010000004.1"/>
</dbReference>
<dbReference type="EMBL" id="BAAAYX010000004">
    <property type="protein sequence ID" value="GAA3700166.1"/>
    <property type="molecule type" value="Genomic_DNA"/>
</dbReference>
<proteinExistence type="predicted"/>
<dbReference type="Gene3D" id="3.30.1490.20">
    <property type="entry name" value="ATP-grasp fold, A domain"/>
    <property type="match status" value="1"/>
</dbReference>
<evidence type="ECO:0008006" key="5">
    <source>
        <dbReference type="Google" id="ProtNLM"/>
    </source>
</evidence>
<evidence type="ECO:0000259" key="2">
    <source>
        <dbReference type="Pfam" id="PF01326"/>
    </source>
</evidence>
<dbReference type="InterPro" id="IPR013815">
    <property type="entry name" value="ATP_grasp_subdomain_1"/>
</dbReference>
<dbReference type="InterPro" id="IPR036637">
    <property type="entry name" value="Phosphohistidine_dom_sf"/>
</dbReference>
<dbReference type="SUPFAM" id="SSF56059">
    <property type="entry name" value="Glutathione synthetase ATP-binding domain-like"/>
    <property type="match status" value="1"/>
</dbReference>
<protein>
    <recommendedName>
        <fullName evidence="5">Pyruvate, water dikinase</fullName>
    </recommendedName>
</protein>
<dbReference type="Gene3D" id="3.50.30.10">
    <property type="entry name" value="Phosphohistidine domain"/>
    <property type="match status" value="1"/>
</dbReference>
<dbReference type="PANTHER" id="PTHR43615">
    <property type="entry name" value="PHOSPHOENOLPYRUVATE SYNTHASE-RELATED"/>
    <property type="match status" value="1"/>
</dbReference>
<evidence type="ECO:0000259" key="1">
    <source>
        <dbReference type="Pfam" id="PF00391"/>
    </source>
</evidence>
<comment type="caution">
    <text evidence="3">The sequence shown here is derived from an EMBL/GenBank/DDBJ whole genome shotgun (WGS) entry which is preliminary data.</text>
</comment>
<dbReference type="Gene3D" id="3.30.470.20">
    <property type="entry name" value="ATP-grasp fold, B domain"/>
    <property type="match status" value="1"/>
</dbReference>
<accession>A0ABP7D659</accession>
<dbReference type="PANTHER" id="PTHR43615:SF1">
    <property type="entry name" value="PPDK_N DOMAIN-CONTAINING PROTEIN"/>
    <property type="match status" value="1"/>
</dbReference>
<feature type="domain" description="PEP-utilising enzyme mobile" evidence="1">
    <location>
        <begin position="782"/>
        <end position="852"/>
    </location>
</feature>
<dbReference type="Pfam" id="PF01326">
    <property type="entry name" value="PPDK_N"/>
    <property type="match status" value="1"/>
</dbReference>
<dbReference type="InterPro" id="IPR008279">
    <property type="entry name" value="PEP-util_enz_mobile_dom"/>
</dbReference>
<name>A0ABP7D659_9ACTN</name>
<dbReference type="Proteomes" id="UP001500051">
    <property type="component" value="Unassembled WGS sequence"/>
</dbReference>